<dbReference type="Pfam" id="PF02661">
    <property type="entry name" value="Fic"/>
    <property type="match status" value="1"/>
</dbReference>
<keyword evidence="1" id="KW-0067">ATP-binding</keyword>
<dbReference type="PANTHER" id="PTHR13504:SF38">
    <property type="entry name" value="FIDO DOMAIN-CONTAINING PROTEIN"/>
    <property type="match status" value="1"/>
</dbReference>
<dbReference type="AlphaFoldDB" id="A0A4R1KER4"/>
<protein>
    <submittedName>
        <fullName evidence="3">Fic family protein</fullName>
    </submittedName>
</protein>
<organism evidence="3 4">
    <name type="scientific">Seleniivibrio woodruffii</name>
    <dbReference type="NCBI Taxonomy" id="1078050"/>
    <lineage>
        <taxon>Bacteria</taxon>
        <taxon>Pseudomonadati</taxon>
        <taxon>Deferribacterota</taxon>
        <taxon>Deferribacteres</taxon>
        <taxon>Deferribacterales</taxon>
        <taxon>Geovibrionaceae</taxon>
        <taxon>Seleniivibrio</taxon>
    </lineage>
</organism>
<dbReference type="PANTHER" id="PTHR13504">
    <property type="entry name" value="FIDO DOMAIN-CONTAINING PROTEIN DDB_G0283145"/>
    <property type="match status" value="1"/>
</dbReference>
<dbReference type="InterPro" id="IPR003812">
    <property type="entry name" value="Fido"/>
</dbReference>
<evidence type="ECO:0000313" key="3">
    <source>
        <dbReference type="EMBL" id="TCK62493.1"/>
    </source>
</evidence>
<dbReference type="Proteomes" id="UP000294614">
    <property type="component" value="Unassembled WGS sequence"/>
</dbReference>
<evidence type="ECO:0000259" key="2">
    <source>
        <dbReference type="PROSITE" id="PS51459"/>
    </source>
</evidence>
<dbReference type="OrthoDB" id="9796566at2"/>
<dbReference type="GO" id="GO:0005524">
    <property type="term" value="F:ATP binding"/>
    <property type="evidence" value="ECO:0007669"/>
    <property type="project" value="UniProtKB-KW"/>
</dbReference>
<keyword evidence="1" id="KW-0547">Nucleotide-binding</keyword>
<proteinExistence type="predicted"/>
<evidence type="ECO:0000256" key="1">
    <source>
        <dbReference type="PIRSR" id="PIRSR640198-2"/>
    </source>
</evidence>
<accession>A0A4R1KER4</accession>
<dbReference type="RefSeq" id="WP_132872594.1">
    <property type="nucleotide sequence ID" value="NZ_JAJUHT010000004.1"/>
</dbReference>
<dbReference type="SUPFAM" id="SSF140931">
    <property type="entry name" value="Fic-like"/>
    <property type="match status" value="1"/>
</dbReference>
<comment type="caution">
    <text evidence="3">The sequence shown here is derived from an EMBL/GenBank/DDBJ whole genome shotgun (WGS) entry which is preliminary data.</text>
</comment>
<keyword evidence="4" id="KW-1185">Reference proteome</keyword>
<gene>
    <name evidence="3" type="ORF">C8D98_1022</name>
</gene>
<feature type="binding site" evidence="1">
    <location>
        <begin position="234"/>
        <end position="235"/>
    </location>
    <ligand>
        <name>ATP</name>
        <dbReference type="ChEBI" id="CHEBI:30616"/>
    </ligand>
</feature>
<dbReference type="EMBL" id="SMGG01000003">
    <property type="protein sequence ID" value="TCK62493.1"/>
    <property type="molecule type" value="Genomic_DNA"/>
</dbReference>
<sequence length="361" mass="41196">MRTVNTFHSSRYVFNSGISSDALPLVSALEMLLDIPSQPRAFSYLTDSIMARCVYSILNMDESRVTYEQVSRIITHDRSNFTQDSSSIEAINVYYALQTAENRLTEPLTTELISDIHAELTKNLDKPEPGVYRKMSAQCEDKAFISNYSPPASALDINFLMKHLTEWLTCAETAGLSPLMKGLLIHLHLKKIQPFVSVNGKTAKIAEIFMMRRHGLNALPFLLQEVYAQNRDEYYSSVAKFYETSDISAFAEFVSRRLILSIGQGTRTNLSYIRQNSVEKYLAGLLHDKELISRQHDFLMMLYKTGTSFSYEDMLLKKPFTNYYGKVSRTTAARDIKKFLDMGLIEESEKGYVFNAKFLSI</sequence>
<dbReference type="Gene3D" id="1.10.3290.10">
    <property type="entry name" value="Fido-like domain"/>
    <property type="match status" value="1"/>
</dbReference>
<dbReference type="PROSITE" id="PS51459">
    <property type="entry name" value="FIDO"/>
    <property type="match status" value="1"/>
</dbReference>
<dbReference type="InterPro" id="IPR040198">
    <property type="entry name" value="Fido_containing"/>
</dbReference>
<name>A0A4R1KER4_9BACT</name>
<evidence type="ECO:0000313" key="4">
    <source>
        <dbReference type="Proteomes" id="UP000294614"/>
    </source>
</evidence>
<reference evidence="3 4" key="1">
    <citation type="submission" date="2019-03" db="EMBL/GenBank/DDBJ databases">
        <title>Genomic Encyclopedia of Type Strains, Phase IV (KMG-IV): sequencing the most valuable type-strain genomes for metagenomic binning, comparative biology and taxonomic classification.</title>
        <authorList>
            <person name="Goeker M."/>
        </authorList>
    </citation>
    <scope>NUCLEOTIDE SEQUENCE [LARGE SCALE GENOMIC DNA]</scope>
    <source>
        <strain evidence="3 4">DSM 24984</strain>
    </source>
</reference>
<feature type="domain" description="Fido" evidence="2">
    <location>
        <begin position="108"/>
        <end position="256"/>
    </location>
</feature>
<dbReference type="InterPro" id="IPR036597">
    <property type="entry name" value="Fido-like_dom_sf"/>
</dbReference>